<comment type="caution">
    <text evidence="4">The sequence shown here is derived from an EMBL/GenBank/DDBJ whole genome shotgun (WGS) entry which is preliminary data.</text>
</comment>
<dbReference type="GO" id="GO:0006511">
    <property type="term" value="P:ubiquitin-dependent protein catabolic process"/>
    <property type="evidence" value="ECO:0007669"/>
    <property type="project" value="TreeGrafter"/>
</dbReference>
<sequence length="195" mass="22697">MTVLAYRTELVSVLWNFMKRCHENQKWSSLSQQLSYLSGDSPGWLLPLAVFCPVYKHMLTIVDNEEFYEQEKPLSLKDIRCLIIILRQALWQLLWVNPTTPSISMKFAMKTSSNKRHTEEFIQERVGIVASELLSQLQDWNNRRQFTSPSDFHADGVNEFFISQAVMENTRANDILKQAPFLVPFTSRVKISIHS</sequence>
<protein>
    <recommendedName>
        <fullName evidence="2">HECT-type E3 ubiquitin transferase</fullName>
        <ecNumber evidence="2">2.3.2.26</ecNumber>
    </recommendedName>
</protein>
<dbReference type="EMBL" id="JAXUIC010000006">
    <property type="protein sequence ID" value="KAK4586404.1"/>
    <property type="molecule type" value="Genomic_DNA"/>
</dbReference>
<accession>A0AAN7IR34</accession>
<evidence type="ECO:0000256" key="2">
    <source>
        <dbReference type="ARBA" id="ARBA00012485"/>
    </source>
</evidence>
<keyword evidence="5" id="KW-1185">Reference proteome</keyword>
<reference evidence="4 5" key="1">
    <citation type="journal article" date="2023" name="G3 (Bethesda)">
        <title>A haplotype-resolved chromosome-scale genome for Quercus rubra L. provides insights into the genetics of adaptive traits for red oak species.</title>
        <authorList>
            <person name="Kapoor B."/>
            <person name="Jenkins J."/>
            <person name="Schmutz J."/>
            <person name="Zhebentyayeva T."/>
            <person name="Kuelheim C."/>
            <person name="Coggeshall M."/>
            <person name="Heim C."/>
            <person name="Lasky J.R."/>
            <person name="Leites L."/>
            <person name="Islam-Faridi N."/>
            <person name="Romero-Severson J."/>
            <person name="DeLeo V.L."/>
            <person name="Lucas S.M."/>
            <person name="Lazic D."/>
            <person name="Gailing O."/>
            <person name="Carlson J."/>
            <person name="Staton M."/>
        </authorList>
    </citation>
    <scope>NUCLEOTIDE SEQUENCE [LARGE SCALE GENOMIC DNA]</scope>
    <source>
        <strain evidence="4">Pseudo-F2</strain>
    </source>
</reference>
<dbReference type="GO" id="GO:0000209">
    <property type="term" value="P:protein polyubiquitination"/>
    <property type="evidence" value="ECO:0007669"/>
    <property type="project" value="InterPro"/>
</dbReference>
<keyword evidence="3" id="KW-0808">Transferase</keyword>
<dbReference type="AlphaFoldDB" id="A0AAN7IR34"/>
<organism evidence="4 5">
    <name type="scientific">Quercus rubra</name>
    <name type="common">Northern red oak</name>
    <name type="synonym">Quercus borealis</name>
    <dbReference type="NCBI Taxonomy" id="3512"/>
    <lineage>
        <taxon>Eukaryota</taxon>
        <taxon>Viridiplantae</taxon>
        <taxon>Streptophyta</taxon>
        <taxon>Embryophyta</taxon>
        <taxon>Tracheophyta</taxon>
        <taxon>Spermatophyta</taxon>
        <taxon>Magnoliopsida</taxon>
        <taxon>eudicotyledons</taxon>
        <taxon>Gunneridae</taxon>
        <taxon>Pentapetalae</taxon>
        <taxon>rosids</taxon>
        <taxon>fabids</taxon>
        <taxon>Fagales</taxon>
        <taxon>Fagaceae</taxon>
        <taxon>Quercus</taxon>
    </lineage>
</organism>
<evidence type="ECO:0000256" key="3">
    <source>
        <dbReference type="ARBA" id="ARBA00022679"/>
    </source>
</evidence>
<comment type="catalytic activity">
    <reaction evidence="1">
        <text>S-ubiquitinyl-[E2 ubiquitin-conjugating enzyme]-L-cysteine + [acceptor protein]-L-lysine = [E2 ubiquitin-conjugating enzyme]-L-cysteine + N(6)-ubiquitinyl-[acceptor protein]-L-lysine.</text>
        <dbReference type="EC" id="2.3.2.26"/>
    </reaction>
</comment>
<gene>
    <name evidence="4" type="ORF">RGQ29_023517</name>
</gene>
<evidence type="ECO:0000256" key="1">
    <source>
        <dbReference type="ARBA" id="ARBA00000885"/>
    </source>
</evidence>
<dbReference type="GO" id="GO:0061630">
    <property type="term" value="F:ubiquitin protein ligase activity"/>
    <property type="evidence" value="ECO:0007669"/>
    <property type="project" value="UniProtKB-EC"/>
</dbReference>
<dbReference type="PANTHER" id="PTHR45700:SF6">
    <property type="entry name" value="E3 UBIQUITIN-PROTEIN LIGASE UPL6"/>
    <property type="match status" value="1"/>
</dbReference>
<dbReference type="PANTHER" id="PTHR45700">
    <property type="entry name" value="UBIQUITIN-PROTEIN LIGASE E3C"/>
    <property type="match status" value="1"/>
</dbReference>
<evidence type="ECO:0000313" key="4">
    <source>
        <dbReference type="EMBL" id="KAK4586404.1"/>
    </source>
</evidence>
<evidence type="ECO:0000313" key="5">
    <source>
        <dbReference type="Proteomes" id="UP001324115"/>
    </source>
</evidence>
<name>A0AAN7IR34_QUERU</name>
<proteinExistence type="predicted"/>
<dbReference type="InterPro" id="IPR044611">
    <property type="entry name" value="E3A/B/C-like"/>
</dbReference>
<dbReference type="EC" id="2.3.2.26" evidence="2"/>
<dbReference type="Proteomes" id="UP001324115">
    <property type="component" value="Unassembled WGS sequence"/>
</dbReference>